<dbReference type="FunFam" id="3.50.30.20:FF:000001">
    <property type="entry name" value="Carbamoyl-phosphate synthase small chain"/>
    <property type="match status" value="1"/>
</dbReference>
<dbReference type="AlphaFoldDB" id="A0A0P6Y0G7"/>
<keyword evidence="7 13" id="KW-0547">Nucleotide-binding</keyword>
<feature type="active site" evidence="13">
    <location>
        <position position="361"/>
    </location>
</feature>
<evidence type="ECO:0000313" key="15">
    <source>
        <dbReference type="EMBL" id="KPL89349.1"/>
    </source>
</evidence>
<dbReference type="PATRIC" id="fig|872965.6.peg.447"/>
<evidence type="ECO:0000256" key="1">
    <source>
        <dbReference type="ARBA" id="ARBA00004812"/>
    </source>
</evidence>
<dbReference type="SMART" id="SM01097">
    <property type="entry name" value="CPSase_sm_chain"/>
    <property type="match status" value="1"/>
</dbReference>
<comment type="pathway">
    <text evidence="2 13">Amino-acid biosynthesis; L-arginine biosynthesis; carbamoyl phosphate from bicarbonate: step 1/1.</text>
</comment>
<dbReference type="GO" id="GO:0005524">
    <property type="term" value="F:ATP binding"/>
    <property type="evidence" value="ECO:0007669"/>
    <property type="project" value="UniProtKB-UniRule"/>
</dbReference>
<feature type="region of interest" description="CPSase" evidence="13">
    <location>
        <begin position="1"/>
        <end position="197"/>
    </location>
</feature>
<dbReference type="SUPFAM" id="SSF52021">
    <property type="entry name" value="Carbamoyl phosphate synthetase, small subunit N-terminal domain"/>
    <property type="match status" value="1"/>
</dbReference>
<evidence type="ECO:0000256" key="12">
    <source>
        <dbReference type="ARBA" id="ARBA00049285"/>
    </source>
</evidence>
<comment type="function">
    <text evidence="13">Small subunit of the glutamine-dependent carbamoyl phosphate synthetase (CPSase). CPSase catalyzes the formation of carbamoyl phosphate from the ammonia moiety of glutamine, carbonate, and phosphate donated by ATP, constituting the first step of 2 biosynthetic pathways, one leading to arginine and/or urea and the other to pyrimidine nucleotides. The small subunit (glutamine amidotransferase) binds and cleaves glutamine to supply the large subunit with the substrate ammonia.</text>
</comment>
<evidence type="ECO:0000256" key="13">
    <source>
        <dbReference type="HAMAP-Rule" id="MF_01209"/>
    </source>
</evidence>
<name>A0A0P6Y0G7_9CHLR</name>
<dbReference type="Gene3D" id="3.50.30.20">
    <property type="entry name" value="Carbamoyl-phosphate synthase small subunit, N-terminal domain"/>
    <property type="match status" value="1"/>
</dbReference>
<comment type="similarity">
    <text evidence="3 13">Belongs to the CarA family.</text>
</comment>
<feature type="binding site" evidence="13">
    <location>
        <position position="322"/>
    </location>
    <ligand>
        <name>L-glutamine</name>
        <dbReference type="ChEBI" id="CHEBI:58359"/>
    </ligand>
</feature>
<feature type="active site" description="Nucleophile" evidence="13">
    <location>
        <position position="277"/>
    </location>
</feature>
<dbReference type="PROSITE" id="PS51273">
    <property type="entry name" value="GATASE_TYPE_1"/>
    <property type="match status" value="1"/>
</dbReference>
<keyword evidence="5 13" id="KW-0436">Ligase</keyword>
<evidence type="ECO:0000256" key="11">
    <source>
        <dbReference type="ARBA" id="ARBA00048816"/>
    </source>
</evidence>
<dbReference type="PANTHER" id="PTHR43418">
    <property type="entry name" value="MULTIFUNCTIONAL TRYPTOPHAN BIOSYNTHESIS PROTEIN-RELATED"/>
    <property type="match status" value="1"/>
</dbReference>
<dbReference type="InterPro" id="IPR006274">
    <property type="entry name" value="CarbamoylP_synth_ssu"/>
</dbReference>
<evidence type="ECO:0000256" key="3">
    <source>
        <dbReference type="ARBA" id="ARBA00007800"/>
    </source>
</evidence>
<dbReference type="FunFam" id="3.40.50.880:FF:000034">
    <property type="entry name" value="carbamoyl-phosphate synthase small chain, chloroplastic"/>
    <property type="match status" value="1"/>
</dbReference>
<protein>
    <recommendedName>
        <fullName evidence="13">Carbamoyl phosphate synthase small chain</fullName>
        <ecNumber evidence="13">6.3.5.5</ecNumber>
    </recommendedName>
    <alternativeName>
        <fullName evidence="13">Carbamoyl phosphate synthetase glutamine chain</fullName>
    </alternativeName>
</protein>
<proteinExistence type="inferred from homology"/>
<dbReference type="PRINTS" id="PR00096">
    <property type="entry name" value="GATASE"/>
</dbReference>
<dbReference type="PRINTS" id="PR00097">
    <property type="entry name" value="ANTSNTHASEII"/>
</dbReference>
<evidence type="ECO:0000256" key="2">
    <source>
        <dbReference type="ARBA" id="ARBA00005077"/>
    </source>
</evidence>
<dbReference type="HAMAP" id="MF_01209">
    <property type="entry name" value="CPSase_S_chain"/>
    <property type="match status" value="1"/>
</dbReference>
<dbReference type="PRINTS" id="PR00099">
    <property type="entry name" value="CPSGATASE"/>
</dbReference>
<evidence type="ECO:0000256" key="4">
    <source>
        <dbReference type="ARBA" id="ARBA00022571"/>
    </source>
</evidence>
<dbReference type="Proteomes" id="UP000050502">
    <property type="component" value="Unassembled WGS sequence"/>
</dbReference>
<dbReference type="Pfam" id="PF00988">
    <property type="entry name" value="CPSase_sm_chain"/>
    <property type="match status" value="1"/>
</dbReference>
<dbReference type="EMBL" id="LGKN01000003">
    <property type="protein sequence ID" value="KPL89349.1"/>
    <property type="molecule type" value="Genomic_DNA"/>
</dbReference>
<feature type="binding site" evidence="13">
    <location>
        <position position="319"/>
    </location>
    <ligand>
        <name>L-glutamine</name>
        <dbReference type="ChEBI" id="CHEBI:58359"/>
    </ligand>
</feature>
<comment type="catalytic activity">
    <reaction evidence="12 13">
        <text>L-glutamine + H2O = L-glutamate + NH4(+)</text>
        <dbReference type="Rhea" id="RHEA:15889"/>
        <dbReference type="ChEBI" id="CHEBI:15377"/>
        <dbReference type="ChEBI" id="CHEBI:28938"/>
        <dbReference type="ChEBI" id="CHEBI:29985"/>
        <dbReference type="ChEBI" id="CHEBI:58359"/>
    </reaction>
</comment>
<dbReference type="NCBIfam" id="NF009475">
    <property type="entry name" value="PRK12838.1"/>
    <property type="match status" value="1"/>
</dbReference>
<dbReference type="UniPathway" id="UPA00068">
    <property type="reaction ID" value="UER00171"/>
</dbReference>
<dbReference type="InterPro" id="IPR017926">
    <property type="entry name" value="GATASE"/>
</dbReference>
<comment type="catalytic activity">
    <reaction evidence="11 13">
        <text>hydrogencarbonate + L-glutamine + 2 ATP + H2O = carbamoyl phosphate + L-glutamate + 2 ADP + phosphate + 2 H(+)</text>
        <dbReference type="Rhea" id="RHEA:18633"/>
        <dbReference type="ChEBI" id="CHEBI:15377"/>
        <dbReference type="ChEBI" id="CHEBI:15378"/>
        <dbReference type="ChEBI" id="CHEBI:17544"/>
        <dbReference type="ChEBI" id="CHEBI:29985"/>
        <dbReference type="ChEBI" id="CHEBI:30616"/>
        <dbReference type="ChEBI" id="CHEBI:43474"/>
        <dbReference type="ChEBI" id="CHEBI:58228"/>
        <dbReference type="ChEBI" id="CHEBI:58359"/>
        <dbReference type="ChEBI" id="CHEBI:456216"/>
        <dbReference type="EC" id="6.3.5.5"/>
    </reaction>
</comment>
<dbReference type="NCBIfam" id="TIGR01368">
    <property type="entry name" value="CPSaseIIsmall"/>
    <property type="match status" value="1"/>
</dbReference>
<evidence type="ECO:0000256" key="5">
    <source>
        <dbReference type="ARBA" id="ARBA00022598"/>
    </source>
</evidence>
<dbReference type="CDD" id="cd01744">
    <property type="entry name" value="GATase1_CPSase"/>
    <property type="match status" value="1"/>
</dbReference>
<feature type="binding site" evidence="13">
    <location>
        <position position="250"/>
    </location>
    <ligand>
        <name>L-glutamine</name>
        <dbReference type="ChEBI" id="CHEBI:58359"/>
    </ligand>
</feature>
<dbReference type="GO" id="GO:0006541">
    <property type="term" value="P:glutamine metabolic process"/>
    <property type="evidence" value="ECO:0007669"/>
    <property type="project" value="InterPro"/>
</dbReference>
<evidence type="ECO:0000256" key="6">
    <source>
        <dbReference type="ARBA" id="ARBA00022605"/>
    </source>
</evidence>
<comment type="pathway">
    <text evidence="1 13">Pyrimidine metabolism; UMP biosynthesis via de novo pathway; (S)-dihydroorotate from bicarbonate: step 1/3.</text>
</comment>
<feature type="active site" evidence="13">
    <location>
        <position position="363"/>
    </location>
</feature>
<dbReference type="GO" id="GO:0044205">
    <property type="term" value="P:'de novo' UMP biosynthetic process"/>
    <property type="evidence" value="ECO:0007669"/>
    <property type="project" value="UniProtKB-UniRule"/>
</dbReference>
<dbReference type="InterPro" id="IPR050472">
    <property type="entry name" value="Anth_synth/Amidotransfase"/>
</dbReference>
<dbReference type="Pfam" id="PF00117">
    <property type="entry name" value="GATase"/>
    <property type="match status" value="1"/>
</dbReference>
<dbReference type="PANTHER" id="PTHR43418:SF7">
    <property type="entry name" value="CARBAMOYL-PHOSPHATE SYNTHASE SMALL CHAIN"/>
    <property type="match status" value="1"/>
</dbReference>
<evidence type="ECO:0000256" key="9">
    <source>
        <dbReference type="ARBA" id="ARBA00022962"/>
    </source>
</evidence>
<organism evidence="15 16">
    <name type="scientific">Ardenticatena maritima</name>
    <dbReference type="NCBI Taxonomy" id="872965"/>
    <lineage>
        <taxon>Bacteria</taxon>
        <taxon>Bacillati</taxon>
        <taxon>Chloroflexota</taxon>
        <taxon>Ardenticatenia</taxon>
        <taxon>Ardenticatenales</taxon>
        <taxon>Ardenticatenaceae</taxon>
        <taxon>Ardenticatena</taxon>
    </lineage>
</organism>
<feature type="binding site" evidence="13">
    <location>
        <position position="278"/>
    </location>
    <ligand>
        <name>L-glutamine</name>
        <dbReference type="ChEBI" id="CHEBI:58359"/>
    </ligand>
</feature>
<dbReference type="RefSeq" id="WP_054493973.1">
    <property type="nucleotide sequence ID" value="NZ_BBZA01000240.1"/>
</dbReference>
<feature type="binding site" evidence="13">
    <location>
        <position position="252"/>
    </location>
    <ligand>
        <name>L-glutamine</name>
        <dbReference type="ChEBI" id="CHEBI:58359"/>
    </ligand>
</feature>
<dbReference type="InterPro" id="IPR036480">
    <property type="entry name" value="CarbP_synth_ssu_N_sf"/>
</dbReference>
<evidence type="ECO:0000256" key="8">
    <source>
        <dbReference type="ARBA" id="ARBA00022840"/>
    </source>
</evidence>
<keyword evidence="9 13" id="KW-0315">Glutamine amidotransferase</keyword>
<dbReference type="InterPro" id="IPR002474">
    <property type="entry name" value="CarbamoylP_synth_ssu_N"/>
</dbReference>
<dbReference type="EC" id="6.3.5.5" evidence="13"/>
<dbReference type="UniPathway" id="UPA00070">
    <property type="reaction ID" value="UER00115"/>
</dbReference>
<keyword evidence="10 13" id="KW-0665">Pyrimidine biosynthesis</keyword>
<evidence type="ECO:0000256" key="10">
    <source>
        <dbReference type="ARBA" id="ARBA00022975"/>
    </source>
</evidence>
<feature type="domain" description="Carbamoyl-phosphate synthase small subunit N-terminal" evidence="14">
    <location>
        <begin position="9"/>
        <end position="139"/>
    </location>
</feature>
<dbReference type="InterPro" id="IPR029062">
    <property type="entry name" value="Class_I_gatase-like"/>
</dbReference>
<dbReference type="GO" id="GO:0004359">
    <property type="term" value="F:glutaminase activity"/>
    <property type="evidence" value="ECO:0007669"/>
    <property type="project" value="RHEA"/>
</dbReference>
<dbReference type="GO" id="GO:0006207">
    <property type="term" value="P:'de novo' pyrimidine nucleobase biosynthetic process"/>
    <property type="evidence" value="ECO:0007669"/>
    <property type="project" value="InterPro"/>
</dbReference>
<accession>A0A0P6Y0G7</accession>
<keyword evidence="8 13" id="KW-0067">ATP-binding</keyword>
<feature type="binding site" evidence="13">
    <location>
        <position position="53"/>
    </location>
    <ligand>
        <name>L-glutamine</name>
        <dbReference type="ChEBI" id="CHEBI:58359"/>
    </ligand>
</feature>
<comment type="caution">
    <text evidence="13">Lacks conserved residue(s) required for the propagation of feature annotation.</text>
</comment>
<sequence>MPHVWEQGPPARLVLEDGSVWHGYGFGAEGTRVGEVVFNTSMTGYQEIITDPSYAGQIVVMTAPHIGNTGVTPEDDEASRAFLRGFVVREYSPVVSNWRARASLSAWLAEQEIVAIQGVDTRAITRRLREKGSLRGLITTDATRSDADLLEEVRAWPGLDGVDMVQTVTCAEAYHWTEPTADAWEFRQWQAHGDAAPARPFYVVAYDFGIKRNILRRLTSHGCRVTVVPAHTPAEEVLALNPDGVFLSNGPGDPSALPYAVEATRALLGRVPIFGICLGHQILGQALGGRTYRLKFGHHGGNQPVKYLRTGHVEISAHNHNFAVDPESLPPDVEVTHVNLNDGCCEGLRHTTLPAFSVQYHPEAAPGPHDADYLFAEFVRLMAAHRQTKENVPGEYQKTREE</sequence>
<dbReference type="GO" id="GO:0004088">
    <property type="term" value="F:carbamoyl-phosphate synthase (glutamine-hydrolyzing) activity"/>
    <property type="evidence" value="ECO:0007669"/>
    <property type="project" value="UniProtKB-UniRule"/>
</dbReference>
<comment type="caution">
    <text evidence="15">The sequence shown here is derived from an EMBL/GenBank/DDBJ whole genome shotgun (WGS) entry which is preliminary data.</text>
</comment>
<keyword evidence="4 13" id="KW-0055">Arginine biosynthesis</keyword>
<comment type="subunit">
    <text evidence="13">Composed of two chains; the small (or glutamine) chain promotes the hydrolysis of glutamine to ammonia, which is used by the large (or ammonia) chain to synthesize carbamoyl phosphate. Tetramer of heterodimers (alpha,beta)4.</text>
</comment>
<gene>
    <name evidence="13" type="primary">carA</name>
    <name evidence="15" type="ORF">SE16_02495</name>
</gene>
<keyword evidence="6 13" id="KW-0028">Amino-acid biosynthesis</keyword>
<feature type="binding site" evidence="13">
    <location>
        <position position="281"/>
    </location>
    <ligand>
        <name>L-glutamine</name>
        <dbReference type="ChEBI" id="CHEBI:58359"/>
    </ligand>
</feature>
<evidence type="ECO:0000313" key="16">
    <source>
        <dbReference type="Proteomes" id="UP000050502"/>
    </source>
</evidence>
<dbReference type="Gene3D" id="3.40.50.880">
    <property type="match status" value="1"/>
</dbReference>
<dbReference type="SUPFAM" id="SSF52317">
    <property type="entry name" value="Class I glutamine amidotransferase-like"/>
    <property type="match status" value="1"/>
</dbReference>
<dbReference type="InterPro" id="IPR035686">
    <property type="entry name" value="CPSase_GATase1"/>
</dbReference>
<reference evidence="15 16" key="1">
    <citation type="submission" date="2015-07" db="EMBL/GenBank/DDBJ databases">
        <title>Whole genome sequence of Ardenticatena maritima DSM 23922.</title>
        <authorList>
            <person name="Hemp J."/>
            <person name="Ward L.M."/>
            <person name="Pace L.A."/>
            <person name="Fischer W.W."/>
        </authorList>
    </citation>
    <scope>NUCLEOTIDE SEQUENCE [LARGE SCALE GENOMIC DNA]</scope>
    <source>
        <strain evidence="15 16">110S</strain>
    </source>
</reference>
<dbReference type="GO" id="GO:0006526">
    <property type="term" value="P:L-arginine biosynthetic process"/>
    <property type="evidence" value="ECO:0007669"/>
    <property type="project" value="UniProtKB-UniRule"/>
</dbReference>
<dbReference type="OrthoDB" id="9804328at2"/>
<evidence type="ECO:0000256" key="7">
    <source>
        <dbReference type="ARBA" id="ARBA00022741"/>
    </source>
</evidence>
<evidence type="ECO:0000259" key="14">
    <source>
        <dbReference type="SMART" id="SM01097"/>
    </source>
</evidence>